<keyword evidence="14" id="KW-1165">Clathrin-mediated endocytosis of virus by host</keyword>
<keyword evidence="19 40" id="KW-0053">Apoptosis</keyword>
<evidence type="ECO:0000313" key="45">
    <source>
        <dbReference type="Proteomes" id="UP000098139"/>
    </source>
</evidence>
<evidence type="ECO:0000256" key="19">
    <source>
        <dbReference type="ARBA" id="ARBA00022703"/>
    </source>
</evidence>
<feature type="domain" description="Human immunodeficiency virus 1 envelope glycoprotein Gp120" evidence="42">
    <location>
        <begin position="31"/>
        <end position="506"/>
    </location>
</feature>
<protein>
    <recommendedName>
        <fullName evidence="40">Envelope glycoprotein gp160</fullName>
    </recommendedName>
    <component>
        <recommendedName>
            <fullName evidence="40">Surface protein gp120</fullName>
            <shortName evidence="40">SU</shortName>
        </recommendedName>
        <alternativeName>
            <fullName evidence="40">Glycoprotein 120</fullName>
            <shortName evidence="40">gp120</shortName>
        </alternativeName>
    </component>
    <component>
        <recommendedName>
            <fullName evidence="40">Transmembrane protein gp41</fullName>
            <shortName evidence="40">TM</shortName>
        </recommendedName>
    </component>
</protein>
<evidence type="ECO:0000256" key="35">
    <source>
        <dbReference type="ARBA" id="ARBA00023200"/>
    </source>
</evidence>
<evidence type="ECO:0000256" key="3">
    <source>
        <dbReference type="ARBA" id="ARBA00004402"/>
    </source>
</evidence>
<dbReference type="GO" id="GO:0019031">
    <property type="term" value="C:viral envelope"/>
    <property type="evidence" value="ECO:0007669"/>
    <property type="project" value="UniProtKB-KW"/>
</dbReference>
<dbReference type="InterPro" id="IPR036377">
    <property type="entry name" value="Gp120_core_sf"/>
</dbReference>
<evidence type="ECO:0000313" key="44">
    <source>
        <dbReference type="EMBL" id="AFB37477.1"/>
    </source>
</evidence>
<evidence type="ECO:0000256" key="12">
    <source>
        <dbReference type="ARBA" id="ARBA00022511"/>
    </source>
</evidence>
<comment type="caution">
    <text evidence="40">Lacks conserved residue(s) required for the propagation of feature annotation.</text>
</comment>
<keyword evidence="10 40" id="KW-1168">Fusion of virus membrane with host membrane</keyword>
<evidence type="ECO:0000256" key="29">
    <source>
        <dbReference type="ARBA" id="ARBA00023046"/>
    </source>
</evidence>
<accession>H6CW98</accession>
<keyword evidence="37" id="KW-0449">Lipoprotein</keyword>
<keyword evidence="32" id="KW-0564">Palmitate</keyword>
<dbReference type="FunFam" id="2.170.40.20:FF:000001">
    <property type="entry name" value="Envelope glycoprotein gp160"/>
    <property type="match status" value="1"/>
</dbReference>
<evidence type="ECO:0000256" key="23">
    <source>
        <dbReference type="ARBA" id="ARBA00022844"/>
    </source>
</evidence>
<keyword evidence="25 40" id="KW-0261">Viral envelope protein</keyword>
<keyword evidence="35" id="KW-1035">Host cytoplasm</keyword>
<keyword evidence="15 40" id="KW-0945">Host-virus interaction</keyword>
<feature type="region of interest" description="Disordered" evidence="41">
    <location>
        <begin position="713"/>
        <end position="736"/>
    </location>
</feature>
<evidence type="ECO:0000259" key="43">
    <source>
        <dbReference type="Pfam" id="PF00517"/>
    </source>
</evidence>
<evidence type="ECO:0000256" key="24">
    <source>
        <dbReference type="ARBA" id="ARBA00022870"/>
    </source>
</evidence>
<evidence type="ECO:0000256" key="33">
    <source>
        <dbReference type="ARBA" id="ARBA00023157"/>
    </source>
</evidence>
<evidence type="ECO:0000256" key="41">
    <source>
        <dbReference type="SAM" id="MobiDB-lite"/>
    </source>
</evidence>
<dbReference type="GO" id="GO:0055036">
    <property type="term" value="C:virion membrane"/>
    <property type="evidence" value="ECO:0007669"/>
    <property type="project" value="UniProtKB-SubCell"/>
</dbReference>
<dbReference type="GO" id="GO:0005198">
    <property type="term" value="F:structural molecule activity"/>
    <property type="evidence" value="ECO:0007669"/>
    <property type="project" value="InterPro"/>
</dbReference>
<evidence type="ECO:0000256" key="28">
    <source>
        <dbReference type="ARBA" id="ARBA00022989"/>
    </source>
</evidence>
<keyword evidence="17 40" id="KW-0165">Cleavage on pair of basic residues</keyword>
<dbReference type="InterPro" id="IPR000625">
    <property type="entry name" value="REV_protein"/>
</dbReference>
<evidence type="ECO:0000256" key="20">
    <source>
        <dbReference type="ARBA" id="ARBA00022729"/>
    </source>
</evidence>
<keyword evidence="22" id="KW-0509">mRNA transport</keyword>
<keyword evidence="24 40" id="KW-1043">Host membrane</keyword>
<evidence type="ECO:0000256" key="9">
    <source>
        <dbReference type="ARBA" id="ARBA00022448"/>
    </source>
</evidence>
<organismHost>
    <name type="scientific">Homo sapiens</name>
    <name type="common">Human</name>
    <dbReference type="NCBI Taxonomy" id="9606"/>
</organismHost>
<dbReference type="Gene3D" id="2.170.40.20">
    <property type="entry name" value="Human immunodeficiency virus 1, Gp160, envelope glycoprotein"/>
    <property type="match status" value="2"/>
</dbReference>
<keyword evidence="12 40" id="KW-1032">Host cell membrane</keyword>
<proteinExistence type="predicted"/>
<evidence type="ECO:0000256" key="10">
    <source>
        <dbReference type="ARBA" id="ARBA00022506"/>
    </source>
</evidence>
<evidence type="ECO:0000256" key="17">
    <source>
        <dbReference type="ARBA" id="ARBA00022685"/>
    </source>
</evidence>
<evidence type="ECO:0000256" key="5">
    <source>
        <dbReference type="ARBA" id="ARBA00004505"/>
    </source>
</evidence>
<sequence>MKVKGIRKNYWWRWGVMLLGMLMICSATEKLWVTVYYGVPVWKEANTTLFCASDAKAYATEIHNVWATHACVPTDPNPQEVKLENVTEDFDMWNNNMVDQMHEDIISIWDQSLKPCVKLTPLCVTLNCTDLENTTNATNGSSGNTTISTGIKEMKNCSFNVTSGIRDKMKKEYALFYTLDVAPIEDDNRSYTLTSCNTSIITQACPKVTFEPIPIHYCAPAGFAILKCKDKKFNGTGPCRNVSTVQCTHGIRPVVSTQLLLNGSLAEEEVVIRSANFSKNTNTIIVQLNESVVINCTRPNNNTRKSIHIAPGRAFYATGEIIGDIRQAHCNLSRAEWNKTLEKVVEKLREQYNKTITFKPSSGGDLEVTMHSFNCGGEFFYCNTTQLFNSTWNVTGSNNTEGNDAITLPCRIKQIINMWQEVGKAMYAPPIRGQIRCSSNITGLLLTRDGGVNTTTTNETEVFRPGGGNMKDNWRSELYKYKVVKIEPLGVAPTKAKRRVVQREKRAIGIGAVFLGFLGAAGSTMGAASITLTVQARQLLSGIVQQQNNLLRAIEAQQHMLQLTVWGIKQLQARVLAVERYLKDQQLLGIWGCSGKLICNTAVPWNASWSNKSQKYIWDNMTWMQWEREISNYTDLIYNLLEESQNQQDKNEQELLELDKWASLWNWFSITNWLWYIKIFIMIVGGLVGLRIVFAILSIVNRVRQGYSPLSLQTRLPTPRGPDRPEGIEEGGGERQRHIRSISEWLISTRLGRPTEPVPFQLPPLDRLSLDCNEDCGTSGTQGVGNPQVLVESPAILESGTKE</sequence>
<keyword evidence="27" id="KW-1164">Virus endocytosis by host</keyword>
<dbReference type="Pfam" id="PF00516">
    <property type="entry name" value="GP120"/>
    <property type="match status" value="1"/>
</dbReference>
<keyword evidence="33" id="KW-1015">Disulfide bond</keyword>
<dbReference type="Gene3D" id="1.10.287.210">
    <property type="match status" value="1"/>
</dbReference>
<evidence type="ECO:0000256" key="36">
    <source>
        <dbReference type="ARBA" id="ARBA00023280"/>
    </source>
</evidence>
<evidence type="ECO:0000256" key="38">
    <source>
        <dbReference type="ARBA" id="ARBA00023296"/>
    </source>
</evidence>
<keyword evidence="21 40" id="KW-1161">Viral attachment to host cell</keyword>
<evidence type="ECO:0000256" key="4">
    <source>
        <dbReference type="ARBA" id="ARBA00004433"/>
    </source>
</evidence>
<keyword evidence="28 40" id="KW-1133">Transmembrane helix</keyword>
<evidence type="ECO:0000256" key="31">
    <source>
        <dbReference type="ARBA" id="ARBA00023136"/>
    </source>
</evidence>
<evidence type="ECO:0000256" key="13">
    <source>
        <dbReference type="ARBA" id="ARBA00022562"/>
    </source>
</evidence>
<organism evidence="44 45">
    <name type="scientific">Human immunodeficiency virus type 1</name>
    <name type="common">HIV-1</name>
    <dbReference type="NCBI Taxonomy" id="11676"/>
    <lineage>
        <taxon>Viruses</taxon>
        <taxon>Riboviria</taxon>
        <taxon>Pararnavirae</taxon>
        <taxon>Artverviricota</taxon>
        <taxon>Revtraviricetes</taxon>
        <taxon>Ortervirales</taxon>
        <taxon>Retroviridae</taxon>
        <taxon>Orthoretrovirinae</taxon>
        <taxon>Lentivirus</taxon>
        <taxon>Lentivirus humimdef1</taxon>
    </lineage>
</organism>
<dbReference type="InterPro" id="IPR000328">
    <property type="entry name" value="GP41-like"/>
</dbReference>
<dbReference type="Proteomes" id="UP000098139">
    <property type="component" value="Genome"/>
</dbReference>
<evidence type="ECO:0000256" key="40">
    <source>
        <dbReference type="RuleBase" id="RU363095"/>
    </source>
</evidence>
<dbReference type="SUPFAM" id="SSF58069">
    <property type="entry name" value="Virus ectodomain"/>
    <property type="match status" value="1"/>
</dbReference>
<keyword evidence="38 40" id="KW-1160">Virus entry into host cell</keyword>
<feature type="transmembrane region" description="Helical" evidence="40">
    <location>
        <begin position="507"/>
        <end position="530"/>
    </location>
</feature>
<name>H6CW98_HV1</name>
<comment type="domain">
    <text evidence="40">The 17 amino acids long immunosuppressive region is present in many retroviral envelope proteins. Synthetic peptides derived from this relatively conserved sequence inhibit immune function in vitro and in vivo.</text>
</comment>
<evidence type="ECO:0000256" key="11">
    <source>
        <dbReference type="ARBA" id="ARBA00022510"/>
    </source>
</evidence>
<dbReference type="GO" id="GO:0020002">
    <property type="term" value="C:host cell plasma membrane"/>
    <property type="evidence" value="ECO:0007669"/>
    <property type="project" value="UniProtKB-SubCell"/>
</dbReference>
<evidence type="ECO:0000256" key="34">
    <source>
        <dbReference type="ARBA" id="ARBA00023180"/>
    </source>
</evidence>
<gene>
    <name evidence="44" type="primary">env</name>
</gene>
<dbReference type="GO" id="GO:0044175">
    <property type="term" value="C:host cell endosome membrane"/>
    <property type="evidence" value="ECO:0007669"/>
    <property type="project" value="UniProtKB-SubCell"/>
</dbReference>
<dbReference type="SUPFAM" id="SSF56502">
    <property type="entry name" value="gp120 core"/>
    <property type="match status" value="2"/>
</dbReference>
<dbReference type="CDD" id="cd09909">
    <property type="entry name" value="HIV-1-like_HR1-HR2"/>
    <property type="match status" value="1"/>
</dbReference>
<feature type="domain" description="Retroviral envelope protein GP41-like" evidence="43">
    <location>
        <begin position="525"/>
        <end position="713"/>
    </location>
</feature>
<dbReference type="Pfam" id="PF00424">
    <property type="entry name" value="REV"/>
    <property type="match status" value="1"/>
</dbReference>
<dbReference type="GO" id="GO:0039654">
    <property type="term" value="P:fusion of virus membrane with host endosome membrane"/>
    <property type="evidence" value="ECO:0007669"/>
    <property type="project" value="UniProtKB-KW"/>
</dbReference>
<dbReference type="Pfam" id="PF00517">
    <property type="entry name" value="GP41"/>
    <property type="match status" value="1"/>
</dbReference>
<evidence type="ECO:0000256" key="21">
    <source>
        <dbReference type="ARBA" id="ARBA00022804"/>
    </source>
</evidence>
<dbReference type="FunFam" id="1.20.5.490:FF:000001">
    <property type="entry name" value="Envelope glycoprotein gp160"/>
    <property type="match status" value="1"/>
</dbReference>
<dbReference type="EMBL" id="JN024219">
    <property type="protein sequence ID" value="AFB37477.1"/>
    <property type="molecule type" value="Genomic_RNA"/>
</dbReference>
<evidence type="ECO:0000256" key="39">
    <source>
        <dbReference type="ARBA" id="ARBA00062028"/>
    </source>
</evidence>
<evidence type="ECO:0000256" key="25">
    <source>
        <dbReference type="ARBA" id="ARBA00022879"/>
    </source>
</evidence>
<comment type="subunit">
    <text evidence="39">The mature envelope protein (Env) consists of a homotrimer of non-covalently associated gp120-gp41 heterodimers. The resulting complex protrudes from the virus surface as a spike. There seems to be as few as 10 spikes on the average virion. Interacts with host CD4, CCR5 and CXCR4. Gp120 also interacts with the C-type lectins CD209/DC-SIGN and CLEC4M/DC-SIGNR (collectively referred to as DC-SIGN(R)). Gp120 and gp41 interact with GalCer. Gp120 interacts with host ITGA4/ITGB7 complex; on CD4+ T-cells, this interaction results in rapid activation of integrin ITGAL/LFA-1, which facilitates efficient cell-to-cell spreading of HIV-1. Gp120 interacts with cell-associated heparan sulfate; this interaction increases virus infectivity on permissive cells and may be involved in infection of CD4- cells.</text>
</comment>
<evidence type="ECO:0000259" key="42">
    <source>
        <dbReference type="Pfam" id="PF00516"/>
    </source>
</evidence>
<reference evidence="44 45" key="1">
    <citation type="journal article" date="2011" name="J. Virol.">
        <title>Demographic processes affect HIV-1 evolution in primary infection before the onset of selective processes.</title>
        <authorList>
            <person name="Herbeck J.T."/>
            <person name="Rolland M."/>
            <person name="Liu Y."/>
            <person name="McLaughlin S."/>
            <person name="McNevin J."/>
            <person name="Zhao H."/>
            <person name="Wong K."/>
            <person name="Stoddard J.N."/>
            <person name="Raugi D."/>
            <person name="Sorensen S."/>
            <person name="Genowati I."/>
            <person name="Birditt B."/>
            <person name="McKay A."/>
            <person name="Diem K."/>
            <person name="Maust B.S."/>
            <person name="Deng W."/>
            <person name="Collier A.C."/>
            <person name="Stekler J.D."/>
            <person name="McElrath M.J."/>
            <person name="Mullins J.I."/>
        </authorList>
    </citation>
    <scope>NUCLEOTIDE SEQUENCE [LARGE SCALE GENOMIC DNA]</scope>
    <source>
        <strain evidence="44">USPI71101EI14y04061pcWG2B3</strain>
    </source>
</reference>
<evidence type="ECO:0000256" key="14">
    <source>
        <dbReference type="ARBA" id="ARBA00022570"/>
    </source>
</evidence>
<evidence type="ECO:0000256" key="15">
    <source>
        <dbReference type="ARBA" id="ARBA00022581"/>
    </source>
</evidence>
<dbReference type="Gene3D" id="1.20.5.490">
    <property type="entry name" value="Single helix bin"/>
    <property type="match status" value="1"/>
</dbReference>
<evidence type="ECO:0000256" key="30">
    <source>
        <dbReference type="ARBA" id="ARBA00023054"/>
    </source>
</evidence>
<evidence type="ECO:0000256" key="37">
    <source>
        <dbReference type="ARBA" id="ARBA00023288"/>
    </source>
</evidence>
<keyword evidence="13" id="KW-1048">Host nucleus</keyword>
<evidence type="ECO:0000256" key="16">
    <source>
        <dbReference type="ARBA" id="ARBA00022595"/>
    </source>
</evidence>
<evidence type="ECO:0000256" key="32">
    <source>
        <dbReference type="ARBA" id="ARBA00023139"/>
    </source>
</evidence>
<keyword evidence="36" id="KW-0899">Viral immunoevasion</keyword>
<dbReference type="InterPro" id="IPR000777">
    <property type="entry name" value="HIV1_Gp120"/>
</dbReference>
<comment type="subcellular location">
    <subcellularLocation>
        <location evidence="5">Host cell membrane</location>
        <topology evidence="5">Peripheral membrane protein</topology>
    </subcellularLocation>
    <subcellularLocation>
        <location evidence="3">Host cell membrane</location>
        <topology evidence="3">Single-pass type I membrane protein</topology>
    </subcellularLocation>
    <subcellularLocation>
        <location evidence="1">Host cytoplasm</location>
    </subcellularLocation>
    <subcellularLocation>
        <location evidence="4">Host endosome membrane</location>
        <topology evidence="4">Peripheral membrane protein</topology>
    </subcellularLocation>
    <subcellularLocation>
        <location evidence="7">Host endosome membrane</location>
        <topology evidence="7">Single-pass type I membrane protein</topology>
    </subcellularLocation>
    <subcellularLocation>
        <location evidence="2">Host nucleus</location>
        <location evidence="2">Host nucleolus</location>
    </subcellularLocation>
    <subcellularLocation>
        <location evidence="8">Virion membrane</location>
        <topology evidence="8">Peripheral membrane protein</topology>
    </subcellularLocation>
    <subcellularLocation>
        <location evidence="6">Virion membrane</location>
        <topology evidence="6">Single-pass type I membrane protein</topology>
    </subcellularLocation>
</comment>
<keyword evidence="20" id="KW-0732">Signal</keyword>
<evidence type="ECO:0000256" key="1">
    <source>
        <dbReference type="ARBA" id="ARBA00004192"/>
    </source>
</evidence>
<dbReference type="FunFam" id="2.170.40.20:FF:000003">
    <property type="entry name" value="Envelope glycoprotein gp160"/>
    <property type="match status" value="1"/>
</dbReference>
<dbReference type="GO" id="GO:0051028">
    <property type="term" value="P:mRNA transport"/>
    <property type="evidence" value="ECO:0007669"/>
    <property type="project" value="UniProtKB-KW"/>
</dbReference>
<evidence type="ECO:0000256" key="27">
    <source>
        <dbReference type="ARBA" id="ARBA00022890"/>
    </source>
</evidence>
<keyword evidence="23 40" id="KW-0946">Virion</keyword>
<evidence type="ECO:0000256" key="18">
    <source>
        <dbReference type="ARBA" id="ARBA00022692"/>
    </source>
</evidence>
<keyword evidence="18 40" id="KW-0812">Transmembrane</keyword>
<keyword evidence="30" id="KW-0175">Coiled coil</keyword>
<feature type="transmembrane region" description="Helical" evidence="40">
    <location>
        <begin position="673"/>
        <end position="700"/>
    </location>
</feature>
<evidence type="ECO:0000256" key="7">
    <source>
        <dbReference type="ARBA" id="ARBA00004578"/>
    </source>
</evidence>
<evidence type="ECO:0000256" key="22">
    <source>
        <dbReference type="ARBA" id="ARBA00022816"/>
    </source>
</evidence>
<evidence type="ECO:0000256" key="8">
    <source>
        <dbReference type="ARBA" id="ARBA00004650"/>
    </source>
</evidence>
<keyword evidence="31 40" id="KW-0472">Membrane</keyword>
<evidence type="ECO:0000256" key="6">
    <source>
        <dbReference type="ARBA" id="ARBA00004563"/>
    </source>
</evidence>
<dbReference type="GO" id="GO:0044196">
    <property type="term" value="C:host cell nucleolus"/>
    <property type="evidence" value="ECO:0007669"/>
    <property type="project" value="UniProtKB-SubCell"/>
</dbReference>
<dbReference type="FunFam" id="1.10.287.210:FF:000001">
    <property type="entry name" value="Envelope glycoprotein gp160"/>
    <property type="match status" value="1"/>
</dbReference>
<dbReference type="GO" id="GO:0019062">
    <property type="term" value="P:virion attachment to host cell"/>
    <property type="evidence" value="ECO:0007669"/>
    <property type="project" value="UniProtKB-UniRule"/>
</dbReference>
<keyword evidence="29 40" id="KW-1039">Host endosome</keyword>
<dbReference type="GO" id="GO:0003700">
    <property type="term" value="F:DNA-binding transcription factor activity"/>
    <property type="evidence" value="ECO:0007669"/>
    <property type="project" value="InterPro"/>
</dbReference>
<keyword evidence="26" id="KW-0694">RNA-binding</keyword>
<evidence type="ECO:0000256" key="26">
    <source>
        <dbReference type="ARBA" id="ARBA00022884"/>
    </source>
</evidence>
<dbReference type="GO" id="GO:0003723">
    <property type="term" value="F:RNA binding"/>
    <property type="evidence" value="ECO:0007669"/>
    <property type="project" value="UniProtKB-KW"/>
</dbReference>
<evidence type="ECO:0000256" key="2">
    <source>
        <dbReference type="ARBA" id="ARBA00004307"/>
    </source>
</evidence>
<keyword evidence="9" id="KW-0813">Transport</keyword>
<keyword evidence="34" id="KW-0325">Glycoprotein</keyword>
<dbReference type="GO" id="GO:0075512">
    <property type="term" value="P:clathrin-dependent endocytosis of virus by host cell"/>
    <property type="evidence" value="ECO:0007669"/>
    <property type="project" value="UniProtKB-KW"/>
</dbReference>
<keyword evidence="11" id="KW-1170">Fusion of virus membrane with host endosomal membrane</keyword>
<feature type="compositionally biased region" description="Basic and acidic residues" evidence="41">
    <location>
        <begin position="721"/>
        <end position="736"/>
    </location>
</feature>
<keyword evidence="16 40" id="KW-1162">Viral penetration into host cytoplasm</keyword>